<feature type="region of interest" description="Disordered" evidence="1">
    <location>
        <begin position="1"/>
        <end position="28"/>
    </location>
</feature>
<accession>A0AAV5LEG5</accession>
<dbReference type="AlphaFoldDB" id="A0AAV5LEG5"/>
<evidence type="ECO:0000256" key="1">
    <source>
        <dbReference type="SAM" id="MobiDB-lite"/>
    </source>
</evidence>
<evidence type="ECO:0000313" key="4">
    <source>
        <dbReference type="Proteomes" id="UP001054252"/>
    </source>
</evidence>
<protein>
    <recommendedName>
        <fullName evidence="2">Reverse transcriptase domain-containing protein</fullName>
    </recommendedName>
</protein>
<dbReference type="InterPro" id="IPR000477">
    <property type="entry name" value="RT_dom"/>
</dbReference>
<proteinExistence type="predicted"/>
<dbReference type="Pfam" id="PF00078">
    <property type="entry name" value="RVT_1"/>
    <property type="match status" value="1"/>
</dbReference>
<evidence type="ECO:0000259" key="2">
    <source>
        <dbReference type="PROSITE" id="PS50878"/>
    </source>
</evidence>
<sequence length="265" mass="29138">MNPACGFTTNPGTWVHREPRNPRRTQKPGFAMNPTGGFAMNPTGGFATNLGAWAKRRKRPTLIFKAAVEKAYDSVNCNFLDCMLEKLGLGEKWRSWIQECLAFATISVLVNKSPTDEFKMLKGLRPGNPLAPFLLLVVVQALNGLITKAIEEGLLTGLSVGSGDLAITHLQFVDDAIIFSKASPQNVWVIKGIFRSFELIFSLKVNFLKSSLSGINVDGEMLSDMVDLINYVVGDIPFKYLGVPVGAKSSKLSTWSPIIECLRRK</sequence>
<gene>
    <name evidence="3" type="ORF">SLEP1_g43790</name>
</gene>
<dbReference type="Proteomes" id="UP001054252">
    <property type="component" value="Unassembled WGS sequence"/>
</dbReference>
<dbReference type="PANTHER" id="PTHR33116:SF75">
    <property type="entry name" value="RIBONUCLEASE H PROTEIN"/>
    <property type="match status" value="1"/>
</dbReference>
<comment type="caution">
    <text evidence="3">The sequence shown here is derived from an EMBL/GenBank/DDBJ whole genome shotgun (WGS) entry which is preliminary data.</text>
</comment>
<dbReference type="PROSITE" id="PS50878">
    <property type="entry name" value="RT_POL"/>
    <property type="match status" value="1"/>
</dbReference>
<dbReference type="EMBL" id="BPVZ01000111">
    <property type="protein sequence ID" value="GKV35534.1"/>
    <property type="molecule type" value="Genomic_DNA"/>
</dbReference>
<reference evidence="3 4" key="1">
    <citation type="journal article" date="2021" name="Commun. Biol.">
        <title>The genome of Shorea leprosula (Dipterocarpaceae) highlights the ecological relevance of drought in aseasonal tropical rainforests.</title>
        <authorList>
            <person name="Ng K.K.S."/>
            <person name="Kobayashi M.J."/>
            <person name="Fawcett J.A."/>
            <person name="Hatakeyama M."/>
            <person name="Paape T."/>
            <person name="Ng C.H."/>
            <person name="Ang C.C."/>
            <person name="Tnah L.H."/>
            <person name="Lee C.T."/>
            <person name="Nishiyama T."/>
            <person name="Sese J."/>
            <person name="O'Brien M.J."/>
            <person name="Copetti D."/>
            <person name="Mohd Noor M.I."/>
            <person name="Ong R.C."/>
            <person name="Putra M."/>
            <person name="Sireger I.Z."/>
            <person name="Indrioko S."/>
            <person name="Kosugi Y."/>
            <person name="Izuno A."/>
            <person name="Isagi Y."/>
            <person name="Lee S.L."/>
            <person name="Shimizu K.K."/>
        </authorList>
    </citation>
    <scope>NUCLEOTIDE SEQUENCE [LARGE SCALE GENOMIC DNA]</scope>
    <source>
        <strain evidence="3">214</strain>
    </source>
</reference>
<name>A0AAV5LEG5_9ROSI</name>
<dbReference type="PANTHER" id="PTHR33116">
    <property type="entry name" value="REVERSE TRANSCRIPTASE ZINC-BINDING DOMAIN-CONTAINING PROTEIN-RELATED-RELATED"/>
    <property type="match status" value="1"/>
</dbReference>
<keyword evidence="4" id="KW-1185">Reference proteome</keyword>
<organism evidence="3 4">
    <name type="scientific">Rubroshorea leprosula</name>
    <dbReference type="NCBI Taxonomy" id="152421"/>
    <lineage>
        <taxon>Eukaryota</taxon>
        <taxon>Viridiplantae</taxon>
        <taxon>Streptophyta</taxon>
        <taxon>Embryophyta</taxon>
        <taxon>Tracheophyta</taxon>
        <taxon>Spermatophyta</taxon>
        <taxon>Magnoliopsida</taxon>
        <taxon>eudicotyledons</taxon>
        <taxon>Gunneridae</taxon>
        <taxon>Pentapetalae</taxon>
        <taxon>rosids</taxon>
        <taxon>malvids</taxon>
        <taxon>Malvales</taxon>
        <taxon>Dipterocarpaceae</taxon>
        <taxon>Rubroshorea</taxon>
    </lineage>
</organism>
<feature type="domain" description="Reverse transcriptase" evidence="2">
    <location>
        <begin position="1"/>
        <end position="245"/>
    </location>
</feature>
<evidence type="ECO:0000313" key="3">
    <source>
        <dbReference type="EMBL" id="GKV35534.1"/>
    </source>
</evidence>